<keyword evidence="3" id="KW-0456">Lyase</keyword>
<comment type="caution">
    <text evidence="5">The sequence shown here is derived from an EMBL/GenBank/DDBJ whole genome shotgun (WGS) entry which is preliminary data.</text>
</comment>
<evidence type="ECO:0000313" key="6">
    <source>
        <dbReference type="Proteomes" id="UP000249229"/>
    </source>
</evidence>
<dbReference type="EMBL" id="QFQI01000007">
    <property type="protein sequence ID" value="PZQ59918.1"/>
    <property type="molecule type" value="Genomic_DNA"/>
</dbReference>
<evidence type="ECO:0000256" key="2">
    <source>
        <dbReference type="ARBA" id="ARBA00022723"/>
    </source>
</evidence>
<dbReference type="InterPro" id="IPR040442">
    <property type="entry name" value="Pyrv_kinase-like_dom_sf"/>
</dbReference>
<dbReference type="GO" id="GO:0005737">
    <property type="term" value="C:cytoplasm"/>
    <property type="evidence" value="ECO:0007669"/>
    <property type="project" value="TreeGrafter"/>
</dbReference>
<proteinExistence type="inferred from homology"/>
<comment type="similarity">
    <text evidence="1">Belongs to the HpcH/HpaI aldolase family.</text>
</comment>
<keyword evidence="2" id="KW-0479">Metal-binding</keyword>
<gene>
    <name evidence="5" type="ORF">DI544_09870</name>
</gene>
<name>A0A2W5P5S4_9SPHN</name>
<evidence type="ECO:0000256" key="3">
    <source>
        <dbReference type="ARBA" id="ARBA00023239"/>
    </source>
</evidence>
<dbReference type="Proteomes" id="UP000249229">
    <property type="component" value="Unassembled WGS sequence"/>
</dbReference>
<accession>A0A2W5P5S4</accession>
<evidence type="ECO:0000256" key="1">
    <source>
        <dbReference type="ARBA" id="ARBA00005568"/>
    </source>
</evidence>
<dbReference type="SUPFAM" id="SSF51621">
    <property type="entry name" value="Phosphoenolpyruvate/pyruvate domain"/>
    <property type="match status" value="1"/>
</dbReference>
<dbReference type="InterPro" id="IPR005000">
    <property type="entry name" value="Aldolase/citrate-lyase_domain"/>
</dbReference>
<dbReference type="Gene3D" id="3.20.20.60">
    <property type="entry name" value="Phosphoenolpyruvate-binding domains"/>
    <property type="match status" value="1"/>
</dbReference>
<dbReference type="GO" id="GO:0016832">
    <property type="term" value="F:aldehyde-lyase activity"/>
    <property type="evidence" value="ECO:0007669"/>
    <property type="project" value="TreeGrafter"/>
</dbReference>
<dbReference type="InterPro" id="IPR050251">
    <property type="entry name" value="HpcH-HpaI_aldolase"/>
</dbReference>
<dbReference type="PANTHER" id="PTHR30502:SF0">
    <property type="entry name" value="PHOSPHOENOLPYRUVATE CARBOXYLASE FAMILY PROTEIN"/>
    <property type="match status" value="1"/>
</dbReference>
<organism evidence="5 6">
    <name type="scientific">Sphingomonas taxi</name>
    <dbReference type="NCBI Taxonomy" id="1549858"/>
    <lineage>
        <taxon>Bacteria</taxon>
        <taxon>Pseudomonadati</taxon>
        <taxon>Pseudomonadota</taxon>
        <taxon>Alphaproteobacteria</taxon>
        <taxon>Sphingomonadales</taxon>
        <taxon>Sphingomonadaceae</taxon>
        <taxon>Sphingomonas</taxon>
    </lineage>
</organism>
<evidence type="ECO:0000259" key="4">
    <source>
        <dbReference type="Pfam" id="PF03328"/>
    </source>
</evidence>
<reference evidence="5 6" key="1">
    <citation type="submission" date="2017-08" db="EMBL/GenBank/DDBJ databases">
        <title>Infants hospitalized years apart are colonized by the same room-sourced microbial strains.</title>
        <authorList>
            <person name="Brooks B."/>
            <person name="Olm M.R."/>
            <person name="Firek B.A."/>
            <person name="Baker R."/>
            <person name="Thomas B.C."/>
            <person name="Morowitz M.J."/>
            <person name="Banfield J.F."/>
        </authorList>
    </citation>
    <scope>NUCLEOTIDE SEQUENCE [LARGE SCALE GENOMIC DNA]</scope>
    <source>
        <strain evidence="5">S2_005_001_R1_22</strain>
    </source>
</reference>
<dbReference type="PANTHER" id="PTHR30502">
    <property type="entry name" value="2-KETO-3-DEOXY-L-RHAMNONATE ALDOLASE"/>
    <property type="match status" value="1"/>
</dbReference>
<dbReference type="GO" id="GO:0046872">
    <property type="term" value="F:metal ion binding"/>
    <property type="evidence" value="ECO:0007669"/>
    <property type="project" value="UniProtKB-KW"/>
</dbReference>
<sequence length="251" mass="25795">MSGALKQRLAAGETIVGTFVKTPSPIVVEVLALTELDCLCLDAEHAPFDRLAIDHGVMAARAGGMDVLVRIPAVTPEHVLNALDCGATGVVAPHIRSAAEARSLVAMAHYGRGGRGYAGSSRAAGYTTRAMAAHLSASAERTMVVAQIEDPEAVEAIDAIAAVPGIDALFVGRVDLTVAYGADSQDDPRVVAAVEAICAAGRRHGVPVGMFLARPSDIPQWRAHGATFFLLGSDHGFILSGAAALVAAARG</sequence>
<dbReference type="InterPro" id="IPR015813">
    <property type="entry name" value="Pyrv/PenolPyrv_kinase-like_dom"/>
</dbReference>
<dbReference type="AlphaFoldDB" id="A0A2W5P5S4"/>
<evidence type="ECO:0000313" key="5">
    <source>
        <dbReference type="EMBL" id="PZQ59918.1"/>
    </source>
</evidence>
<protein>
    <submittedName>
        <fullName evidence="5">Aldolase</fullName>
    </submittedName>
</protein>
<dbReference type="Pfam" id="PF03328">
    <property type="entry name" value="HpcH_HpaI"/>
    <property type="match status" value="1"/>
</dbReference>
<feature type="domain" description="HpcH/HpaI aldolase/citrate lyase" evidence="4">
    <location>
        <begin position="17"/>
        <end position="236"/>
    </location>
</feature>